<evidence type="ECO:0000313" key="2">
    <source>
        <dbReference type="Proteomes" id="UP000324897"/>
    </source>
</evidence>
<protein>
    <submittedName>
        <fullName evidence="1">Uncharacterized protein</fullName>
    </submittedName>
</protein>
<keyword evidence="2" id="KW-1185">Reference proteome</keyword>
<gene>
    <name evidence="1" type="ORF">EJB05_43014</name>
</gene>
<dbReference type="EMBL" id="RWGY01000039">
    <property type="protein sequence ID" value="TVU09532.1"/>
    <property type="molecule type" value="Genomic_DNA"/>
</dbReference>
<dbReference type="Proteomes" id="UP000324897">
    <property type="component" value="Chromosome 3"/>
</dbReference>
<name>A0A5J9TE24_9POAL</name>
<sequence length="105" mass="11483">MACNGGPAGTWRISTAAHTTSINGRVVQIHGDQRLAALSSPVPPLPLILLVFLQLGDESSRKQKAKMWFFRLGFSNFKLQRRSPANIQHGQGRCFTIRSVRGPGA</sequence>
<dbReference type="AlphaFoldDB" id="A0A5J9TE24"/>
<dbReference type="Gramene" id="TVU09532">
    <property type="protein sequence ID" value="TVU09532"/>
    <property type="gene ID" value="EJB05_43014"/>
</dbReference>
<proteinExistence type="predicted"/>
<accession>A0A5J9TE24</accession>
<organism evidence="1 2">
    <name type="scientific">Eragrostis curvula</name>
    <name type="common">weeping love grass</name>
    <dbReference type="NCBI Taxonomy" id="38414"/>
    <lineage>
        <taxon>Eukaryota</taxon>
        <taxon>Viridiplantae</taxon>
        <taxon>Streptophyta</taxon>
        <taxon>Embryophyta</taxon>
        <taxon>Tracheophyta</taxon>
        <taxon>Spermatophyta</taxon>
        <taxon>Magnoliopsida</taxon>
        <taxon>Liliopsida</taxon>
        <taxon>Poales</taxon>
        <taxon>Poaceae</taxon>
        <taxon>PACMAD clade</taxon>
        <taxon>Chloridoideae</taxon>
        <taxon>Eragrostideae</taxon>
        <taxon>Eragrostidinae</taxon>
        <taxon>Eragrostis</taxon>
    </lineage>
</organism>
<comment type="caution">
    <text evidence="1">The sequence shown here is derived from an EMBL/GenBank/DDBJ whole genome shotgun (WGS) entry which is preliminary data.</text>
</comment>
<reference evidence="1 2" key="1">
    <citation type="journal article" date="2019" name="Sci. Rep.">
        <title>A high-quality genome of Eragrostis curvula grass provides insights into Poaceae evolution and supports new strategies to enhance forage quality.</title>
        <authorList>
            <person name="Carballo J."/>
            <person name="Santos B.A.C.M."/>
            <person name="Zappacosta D."/>
            <person name="Garbus I."/>
            <person name="Selva J.P."/>
            <person name="Gallo C.A."/>
            <person name="Diaz A."/>
            <person name="Albertini E."/>
            <person name="Caccamo M."/>
            <person name="Echenique V."/>
        </authorList>
    </citation>
    <scope>NUCLEOTIDE SEQUENCE [LARGE SCALE GENOMIC DNA]</scope>
    <source>
        <strain evidence="2">cv. Victoria</strain>
        <tissue evidence="1">Leaf</tissue>
    </source>
</reference>
<evidence type="ECO:0000313" key="1">
    <source>
        <dbReference type="EMBL" id="TVU09532.1"/>
    </source>
</evidence>